<evidence type="ECO:0000313" key="3">
    <source>
        <dbReference type="Proteomes" id="UP001324380"/>
    </source>
</evidence>
<dbReference type="SUPFAM" id="SSF53756">
    <property type="entry name" value="UDP-Glycosyltransferase/glycogen phosphorylase"/>
    <property type="match status" value="1"/>
</dbReference>
<dbReference type="Proteomes" id="UP001324380">
    <property type="component" value="Chromosome"/>
</dbReference>
<dbReference type="GO" id="GO:0016757">
    <property type="term" value="F:glycosyltransferase activity"/>
    <property type="evidence" value="ECO:0007669"/>
    <property type="project" value="UniProtKB-KW"/>
</dbReference>
<dbReference type="PANTHER" id="PTHR45871:SF1">
    <property type="entry name" value="PHOSPHATIDYLINOSITOL N-ACETYLGLUCOSAMINYLTRANSFERASE SUBUNIT A"/>
    <property type="match status" value="1"/>
</dbReference>
<dbReference type="PANTHER" id="PTHR45871">
    <property type="entry name" value="N-ACETYLGLUCOSAMINYL-PHOSPHATIDYLINOSITOL BIOSYNTHETIC PROTEIN"/>
    <property type="match status" value="1"/>
</dbReference>
<keyword evidence="2" id="KW-0328">Glycosyltransferase</keyword>
<protein>
    <submittedName>
        <fullName evidence="2">Glycosyltransferase</fullName>
        <ecNumber evidence="2">2.4.-.-</ecNumber>
    </submittedName>
</protein>
<organism evidence="2 3">
    <name type="scientific">Mucilaginibacter sabulilitoris</name>
    <dbReference type="NCBI Taxonomy" id="1173583"/>
    <lineage>
        <taxon>Bacteria</taxon>
        <taxon>Pseudomonadati</taxon>
        <taxon>Bacteroidota</taxon>
        <taxon>Sphingobacteriia</taxon>
        <taxon>Sphingobacteriales</taxon>
        <taxon>Sphingobacteriaceae</taxon>
        <taxon>Mucilaginibacter</taxon>
    </lineage>
</organism>
<dbReference type="RefSeq" id="WP_321560508.1">
    <property type="nucleotide sequence ID" value="NZ_CP139558.1"/>
</dbReference>
<dbReference type="EMBL" id="CP139558">
    <property type="protein sequence ID" value="WPU91342.1"/>
    <property type="molecule type" value="Genomic_DNA"/>
</dbReference>
<reference evidence="2 3" key="1">
    <citation type="submission" date="2023-11" db="EMBL/GenBank/DDBJ databases">
        <title>Analysis of the Genomes of Mucilaginibacter gossypii cycad 4 and M. sabulilitoris SNA2: microbes with the potential for plant growth promotion.</title>
        <authorList>
            <person name="Hirsch A.M."/>
            <person name="Humm E."/>
            <person name="Rubbi M."/>
            <person name="Del Vecchio G."/>
            <person name="Ha S.M."/>
            <person name="Pellegrini M."/>
            <person name="Gunsalus R.P."/>
        </authorList>
    </citation>
    <scope>NUCLEOTIDE SEQUENCE [LARGE SCALE GENOMIC DNA]</scope>
    <source>
        <strain evidence="2 3">SNA2</strain>
    </source>
</reference>
<evidence type="ECO:0000259" key="1">
    <source>
        <dbReference type="Pfam" id="PF00534"/>
    </source>
</evidence>
<dbReference type="InterPro" id="IPR001296">
    <property type="entry name" value="Glyco_trans_1"/>
</dbReference>
<evidence type="ECO:0000313" key="2">
    <source>
        <dbReference type="EMBL" id="WPU91342.1"/>
    </source>
</evidence>
<keyword evidence="3" id="KW-1185">Reference proteome</keyword>
<dbReference type="Gene3D" id="3.40.50.2000">
    <property type="entry name" value="Glycogen Phosphorylase B"/>
    <property type="match status" value="2"/>
</dbReference>
<accession>A0ABZ0TFZ3</accession>
<proteinExistence type="predicted"/>
<dbReference type="EC" id="2.4.-.-" evidence="2"/>
<sequence length="351" mass="39472">MNKPEALVILSPGFPGDTNDTTCIPPMQIFVRALKQHYPQLHIIVISFQYPFEASTYNWYGVEVIALAGKGKGQVFRLITWRRVWKSLKKIHNKYKLCGLLSFWIGECAFMGNRFAKKNGLPHYIWLLGQDAKAGNEYVNRIKPEGKSLIAISDFLANEFRINYDILPKHVIPSGIETALFNTAPGERDIDIIGVGSLIPLKQYNLFVNVIKNLITEFPEIKAVICGKGPEMHNLEKQIKRFKLENNVQLKGELPHPEVLASMQHSKILLHTSAYEGYSTVVSEALYAGCHVVSLVKGMDVRPAQHHVPDNAEHLPDIIKNLLNNPNLKHEPVLAYPIQTITAKVAALFGH</sequence>
<keyword evidence="2" id="KW-0808">Transferase</keyword>
<dbReference type="Pfam" id="PF00534">
    <property type="entry name" value="Glycos_transf_1"/>
    <property type="match status" value="1"/>
</dbReference>
<feature type="domain" description="Glycosyl transferase family 1" evidence="1">
    <location>
        <begin position="183"/>
        <end position="330"/>
    </location>
</feature>
<gene>
    <name evidence="2" type="ORF">SNE25_18655</name>
</gene>
<name>A0ABZ0TFZ3_9SPHI</name>